<sequence>MRDGSDVVSAWPMPNALLDCAGAATRAPLHQSGGVGIGCSELAGMVIVCDGRTKAVLRVARALWNDPASGAMRHADAAGYKLAVDCARADNQNLRSLG</sequence>
<protein>
    <submittedName>
        <fullName evidence="2">Urocanate hydratase</fullName>
    </submittedName>
</protein>
<dbReference type="PANTHER" id="PTHR12216:SF4">
    <property type="entry name" value="UROCANATE HYDRATASE"/>
    <property type="match status" value="1"/>
</dbReference>
<dbReference type="InterPro" id="IPR023637">
    <property type="entry name" value="Urocanase-like"/>
</dbReference>
<comment type="caution">
    <text evidence="2">The sequence shown here is derived from an EMBL/GenBank/DDBJ whole genome shotgun (WGS) entry which is preliminary data.</text>
</comment>
<dbReference type="SUPFAM" id="SSF111326">
    <property type="entry name" value="Urocanase"/>
    <property type="match status" value="1"/>
</dbReference>
<name>A0A8I2C604_BRAEL</name>
<dbReference type="Pfam" id="PF17392">
    <property type="entry name" value="Urocanase_C"/>
    <property type="match status" value="1"/>
</dbReference>
<evidence type="ECO:0000259" key="1">
    <source>
        <dbReference type="Pfam" id="PF17392"/>
    </source>
</evidence>
<gene>
    <name evidence="2" type="ORF">JOH49_006117</name>
</gene>
<dbReference type="InterPro" id="IPR036190">
    <property type="entry name" value="Urocanase_sf"/>
</dbReference>
<feature type="domain" description="Urocanase C-terminal" evidence="1">
    <location>
        <begin position="1"/>
        <end position="88"/>
    </location>
</feature>
<evidence type="ECO:0000313" key="3">
    <source>
        <dbReference type="Proteomes" id="UP000673383"/>
    </source>
</evidence>
<dbReference type="AlphaFoldDB" id="A0A8I2C604"/>
<accession>A0A8I2C604</accession>
<organism evidence="2 3">
    <name type="scientific">Bradyrhizobium elkanii</name>
    <dbReference type="NCBI Taxonomy" id="29448"/>
    <lineage>
        <taxon>Bacteria</taxon>
        <taxon>Pseudomonadati</taxon>
        <taxon>Pseudomonadota</taxon>
        <taxon>Alphaproteobacteria</taxon>
        <taxon>Hyphomicrobiales</taxon>
        <taxon>Nitrobacteraceae</taxon>
        <taxon>Bradyrhizobium</taxon>
    </lineage>
</organism>
<dbReference type="GO" id="GO:0006548">
    <property type="term" value="P:L-histidine catabolic process"/>
    <property type="evidence" value="ECO:0007669"/>
    <property type="project" value="TreeGrafter"/>
</dbReference>
<reference evidence="2" key="1">
    <citation type="submission" date="2021-02" db="EMBL/GenBank/DDBJ databases">
        <title>Genomic Encyclopedia of Type Strains, Phase IV (KMG-V): Genome sequencing to study the core and pangenomes of soil and plant-associated prokaryotes.</title>
        <authorList>
            <person name="Whitman W."/>
        </authorList>
    </citation>
    <scope>NUCLEOTIDE SEQUENCE</scope>
    <source>
        <strain evidence="2">USDA 406</strain>
    </source>
</reference>
<dbReference type="PANTHER" id="PTHR12216">
    <property type="entry name" value="UROCANATE HYDRATASE"/>
    <property type="match status" value="1"/>
</dbReference>
<evidence type="ECO:0000313" key="2">
    <source>
        <dbReference type="EMBL" id="MBP1296364.1"/>
    </source>
</evidence>
<dbReference type="Gene3D" id="3.40.1770.10">
    <property type="entry name" value="Urocanase superfamily"/>
    <property type="match status" value="1"/>
</dbReference>
<proteinExistence type="predicted"/>
<dbReference type="InterPro" id="IPR035401">
    <property type="entry name" value="Urocanase_C"/>
</dbReference>
<dbReference type="GO" id="GO:0016153">
    <property type="term" value="F:urocanate hydratase activity"/>
    <property type="evidence" value="ECO:0007669"/>
    <property type="project" value="TreeGrafter"/>
</dbReference>
<dbReference type="EMBL" id="JAFICZ010000001">
    <property type="protein sequence ID" value="MBP1296364.1"/>
    <property type="molecule type" value="Genomic_DNA"/>
</dbReference>
<dbReference type="Proteomes" id="UP000673383">
    <property type="component" value="Unassembled WGS sequence"/>
</dbReference>